<dbReference type="GO" id="GO:0005730">
    <property type="term" value="C:nucleolus"/>
    <property type="evidence" value="ECO:0007669"/>
    <property type="project" value="UniProtKB-SubCell"/>
</dbReference>
<evidence type="ECO:0000313" key="6">
    <source>
        <dbReference type="Proteomes" id="UP000716291"/>
    </source>
</evidence>
<feature type="region of interest" description="Disordered" evidence="4">
    <location>
        <begin position="195"/>
        <end position="235"/>
    </location>
</feature>
<comment type="caution">
    <text evidence="5">The sequence shown here is derived from an EMBL/GenBank/DDBJ whole genome shotgun (WGS) entry which is preliminary data.</text>
</comment>
<proteinExistence type="inferred from homology"/>
<dbReference type="Gene3D" id="2.80.10.50">
    <property type="match status" value="1"/>
</dbReference>
<dbReference type="AlphaFoldDB" id="A0A9P6X1B0"/>
<comment type="similarity">
    <text evidence="2">Belongs to the FRG1 family.</text>
</comment>
<protein>
    <submittedName>
        <fullName evidence="5">Uncharacterized protein</fullName>
    </submittedName>
</protein>
<dbReference type="EMBL" id="JAANQT010002103">
    <property type="protein sequence ID" value="KAG1303154.1"/>
    <property type="molecule type" value="Genomic_DNA"/>
</dbReference>
<evidence type="ECO:0000256" key="4">
    <source>
        <dbReference type="SAM" id="MobiDB-lite"/>
    </source>
</evidence>
<dbReference type="PANTHER" id="PTHR12928:SF0">
    <property type="entry name" value="FSHD REGION GENE 1"/>
    <property type="match status" value="1"/>
</dbReference>
<dbReference type="GO" id="GO:0051015">
    <property type="term" value="F:actin filament binding"/>
    <property type="evidence" value="ECO:0007669"/>
    <property type="project" value="TreeGrafter"/>
</dbReference>
<dbReference type="CDD" id="cd23339">
    <property type="entry name" value="beta-trefoil_FSCN_fungal_FRG1-like"/>
    <property type="match status" value="1"/>
</dbReference>
<accession>A0A9P6X1B0</accession>
<dbReference type="InterPro" id="IPR010414">
    <property type="entry name" value="FRG1"/>
</dbReference>
<organism evidence="5 6">
    <name type="scientific">Rhizopus oryzae</name>
    <name type="common">Mucormycosis agent</name>
    <name type="synonym">Rhizopus arrhizus var. delemar</name>
    <dbReference type="NCBI Taxonomy" id="64495"/>
    <lineage>
        <taxon>Eukaryota</taxon>
        <taxon>Fungi</taxon>
        <taxon>Fungi incertae sedis</taxon>
        <taxon>Mucoromycota</taxon>
        <taxon>Mucoromycotina</taxon>
        <taxon>Mucoromycetes</taxon>
        <taxon>Mucorales</taxon>
        <taxon>Mucorineae</taxon>
        <taxon>Rhizopodaceae</taxon>
        <taxon>Rhizopus</taxon>
    </lineage>
</organism>
<comment type="subcellular location">
    <subcellularLocation>
        <location evidence="1">Nucleus</location>
        <location evidence="1">Nucleolus</location>
    </subcellularLocation>
</comment>
<evidence type="ECO:0000256" key="2">
    <source>
        <dbReference type="ARBA" id="ARBA00010878"/>
    </source>
</evidence>
<evidence type="ECO:0000256" key="3">
    <source>
        <dbReference type="ARBA" id="ARBA00023242"/>
    </source>
</evidence>
<feature type="region of interest" description="Disordered" evidence="4">
    <location>
        <begin position="1"/>
        <end position="38"/>
    </location>
</feature>
<feature type="compositionally biased region" description="Basic and acidic residues" evidence="4">
    <location>
        <begin position="198"/>
        <end position="213"/>
    </location>
</feature>
<keyword evidence="3" id="KW-0539">Nucleus</keyword>
<evidence type="ECO:0000313" key="5">
    <source>
        <dbReference type="EMBL" id="KAG1303154.1"/>
    </source>
</evidence>
<dbReference type="GO" id="GO:0071013">
    <property type="term" value="C:catalytic step 2 spliceosome"/>
    <property type="evidence" value="ECO:0007669"/>
    <property type="project" value="TreeGrafter"/>
</dbReference>
<name>A0A9P6X1B0_RHIOR</name>
<keyword evidence="6" id="KW-1185">Reference proteome</keyword>
<dbReference type="InterPro" id="IPR008999">
    <property type="entry name" value="Actin-crosslinking"/>
</dbReference>
<dbReference type="Proteomes" id="UP000716291">
    <property type="component" value="Unassembled WGS sequence"/>
</dbReference>
<dbReference type="Pfam" id="PF06229">
    <property type="entry name" value="FRG1"/>
    <property type="match status" value="1"/>
</dbReference>
<feature type="compositionally biased region" description="Basic and acidic residues" evidence="4">
    <location>
        <begin position="24"/>
        <end position="34"/>
    </location>
</feature>
<dbReference type="OrthoDB" id="5539371at2759"/>
<dbReference type="PANTHER" id="PTHR12928">
    <property type="entry name" value="FRG1 PROTEIN"/>
    <property type="match status" value="1"/>
</dbReference>
<evidence type="ECO:0000256" key="1">
    <source>
        <dbReference type="ARBA" id="ARBA00004604"/>
    </source>
</evidence>
<gene>
    <name evidence="5" type="ORF">G6F64_010317</name>
</gene>
<dbReference type="SUPFAM" id="SSF50405">
    <property type="entry name" value="Actin-crosslinking proteins"/>
    <property type="match status" value="1"/>
</dbReference>
<reference evidence="5" key="1">
    <citation type="journal article" date="2020" name="Microb. Genom.">
        <title>Genetic diversity of clinical and environmental Mucorales isolates obtained from an investigation of mucormycosis cases among solid organ transplant recipients.</title>
        <authorList>
            <person name="Nguyen M.H."/>
            <person name="Kaul D."/>
            <person name="Muto C."/>
            <person name="Cheng S.J."/>
            <person name="Richter R.A."/>
            <person name="Bruno V.M."/>
            <person name="Liu G."/>
            <person name="Beyhan S."/>
            <person name="Sundermann A.J."/>
            <person name="Mounaud S."/>
            <person name="Pasculle A.W."/>
            <person name="Nierman W.C."/>
            <person name="Driscoll E."/>
            <person name="Cumbie R."/>
            <person name="Clancy C.J."/>
            <person name="Dupont C.L."/>
        </authorList>
    </citation>
    <scope>NUCLEOTIDE SEQUENCE</scope>
    <source>
        <strain evidence="5">GL11</strain>
    </source>
</reference>
<sequence length="260" mass="29006">MSGKPSKLMFKGDKGGSKKKRKHRSEEDAEKRAAESTNQVWVPADKIEDLVGPLFITQPTDPPICLTTDEFDRFMPYPLPDLYERAPEPTIMQQVFVGSRVVGSTNGFAFKSSNGKYLSSDKFGVVECHSEAIGGQEEWRPVITEAGFAFESVHNKFLMIDEVAGGGFRIRADADDVGFCETFRVFCQSRFKYKPKSKSKDKDGGDSDNDLVKKYQSWGGGKTHHGGLSKREAKKAKVEGRLAEALLDQRSKSKADRYCK</sequence>